<comment type="caution">
    <text evidence="2">The sequence shown here is derived from an EMBL/GenBank/DDBJ whole genome shotgun (WGS) entry which is preliminary data.</text>
</comment>
<dbReference type="InterPro" id="IPR032710">
    <property type="entry name" value="NTF2-like_dom_sf"/>
</dbReference>
<dbReference type="Proteomes" id="UP000251692">
    <property type="component" value="Unassembled WGS sequence"/>
</dbReference>
<keyword evidence="3" id="KW-1185">Reference proteome</keyword>
<dbReference type="Gene3D" id="3.10.450.50">
    <property type="match status" value="1"/>
</dbReference>
<dbReference type="EMBL" id="QMDV01000003">
    <property type="protein sequence ID" value="RAU82676.1"/>
    <property type="molecule type" value="Genomic_DNA"/>
</dbReference>
<dbReference type="InterPro" id="IPR037401">
    <property type="entry name" value="SnoaL-like"/>
</dbReference>
<evidence type="ECO:0000313" key="3">
    <source>
        <dbReference type="Proteomes" id="UP000251692"/>
    </source>
</evidence>
<dbReference type="OrthoDB" id="6692273at2"/>
<evidence type="ECO:0000259" key="1">
    <source>
        <dbReference type="Pfam" id="PF12680"/>
    </source>
</evidence>
<feature type="domain" description="SnoaL-like" evidence="1">
    <location>
        <begin position="12"/>
        <end position="107"/>
    </location>
</feature>
<dbReference type="AlphaFoldDB" id="A0A364RES8"/>
<reference evidence="2 3" key="2">
    <citation type="submission" date="2018-07" db="EMBL/GenBank/DDBJ databases">
        <title>Pontibacter sp. 2b14 genomic sequence and assembly.</title>
        <authorList>
            <person name="Du Z.-J."/>
        </authorList>
    </citation>
    <scope>NUCLEOTIDE SEQUENCE [LARGE SCALE GENOMIC DNA]</scope>
    <source>
        <strain evidence="2 3">2b14</strain>
    </source>
</reference>
<dbReference type="Pfam" id="PF12680">
    <property type="entry name" value="SnoaL_2"/>
    <property type="match status" value="1"/>
</dbReference>
<organism evidence="2 3">
    <name type="scientific">Pontibacter arcticus</name>
    <dbReference type="NCBI Taxonomy" id="2080288"/>
    <lineage>
        <taxon>Bacteria</taxon>
        <taxon>Pseudomonadati</taxon>
        <taxon>Bacteroidota</taxon>
        <taxon>Cytophagia</taxon>
        <taxon>Cytophagales</taxon>
        <taxon>Hymenobacteraceae</taxon>
        <taxon>Pontibacter</taxon>
    </lineage>
</organism>
<dbReference type="SUPFAM" id="SSF54427">
    <property type="entry name" value="NTF2-like"/>
    <property type="match status" value="1"/>
</dbReference>
<proteinExistence type="predicted"/>
<accession>A0A364RES8</accession>
<gene>
    <name evidence="2" type="ORF">DP923_12440</name>
</gene>
<evidence type="ECO:0000313" key="2">
    <source>
        <dbReference type="EMBL" id="RAU82676.1"/>
    </source>
</evidence>
<sequence length="123" mass="14246">MTATNQSILTKANEAIAKGNYEEFLQYCTDDTKWTFVGDQVLTGKEAVRIWMSNEYIEPPQNEVKHLISEKEYLTVLGYLTVMRKNGTRDQFSYCDVWKFRDGKMAELVAFVIESTDLKDTKL</sequence>
<protein>
    <submittedName>
        <fullName evidence="2">Nuclear transport factor 2 family protein</fullName>
    </submittedName>
</protein>
<reference evidence="2 3" key="1">
    <citation type="submission" date="2018-06" db="EMBL/GenBank/DDBJ databases">
        <authorList>
            <person name="Liu Z.-W."/>
        </authorList>
    </citation>
    <scope>NUCLEOTIDE SEQUENCE [LARGE SCALE GENOMIC DNA]</scope>
    <source>
        <strain evidence="2 3">2b14</strain>
    </source>
</reference>
<name>A0A364RES8_9BACT</name>